<dbReference type="GO" id="GO:0031119">
    <property type="term" value="P:tRNA pseudouridine synthesis"/>
    <property type="evidence" value="ECO:0007669"/>
    <property type="project" value="UniProtKB-UniRule"/>
</dbReference>
<feature type="domain" description="Pseudouridine synthase II N-terminal" evidence="6">
    <location>
        <begin position="28"/>
        <end position="185"/>
    </location>
</feature>
<proteinExistence type="inferred from homology"/>
<dbReference type="GO" id="GO:0003723">
    <property type="term" value="F:RNA binding"/>
    <property type="evidence" value="ECO:0007669"/>
    <property type="project" value="InterPro"/>
</dbReference>
<feature type="domain" description="tRNA pseudouridylate synthase B C-terminal" evidence="7">
    <location>
        <begin position="186"/>
        <end position="222"/>
    </location>
</feature>
<dbReference type="SUPFAM" id="SSF55120">
    <property type="entry name" value="Pseudouridine synthase"/>
    <property type="match status" value="1"/>
</dbReference>
<reference evidence="8 9" key="1">
    <citation type="submission" date="2014-11" db="EMBL/GenBank/DDBJ databases">
        <title>Draft Genome Sequence of Brevibacterium linens AE038-8.</title>
        <authorList>
            <person name="Maizel D."/>
            <person name="Utturkar S.M."/>
            <person name="Brown S.D."/>
            <person name="Ferrero M."/>
            <person name="Rosen B.P."/>
        </authorList>
    </citation>
    <scope>NUCLEOTIDE SEQUENCE [LARGE SCALE GENOMIC DNA]</scope>
    <source>
        <strain evidence="8 9">AE038-8</strain>
    </source>
</reference>
<evidence type="ECO:0000313" key="9">
    <source>
        <dbReference type="Proteomes" id="UP000031488"/>
    </source>
</evidence>
<name>A0A0B9A086_BRELN</name>
<evidence type="ECO:0000256" key="1">
    <source>
        <dbReference type="ARBA" id="ARBA00000385"/>
    </source>
</evidence>
<dbReference type="Pfam" id="PF01509">
    <property type="entry name" value="TruB_N"/>
    <property type="match status" value="1"/>
</dbReference>
<dbReference type="PANTHER" id="PTHR13767">
    <property type="entry name" value="TRNA-PSEUDOURIDINE SYNTHASE"/>
    <property type="match status" value="1"/>
</dbReference>
<evidence type="ECO:0000256" key="3">
    <source>
        <dbReference type="ARBA" id="ARBA00022694"/>
    </source>
</evidence>
<evidence type="ECO:0000259" key="6">
    <source>
        <dbReference type="Pfam" id="PF01509"/>
    </source>
</evidence>
<dbReference type="PANTHER" id="PTHR13767:SF2">
    <property type="entry name" value="PSEUDOURIDYLATE SYNTHASE TRUB1"/>
    <property type="match status" value="1"/>
</dbReference>
<dbReference type="GO" id="GO:1990481">
    <property type="term" value="P:mRNA pseudouridine synthesis"/>
    <property type="evidence" value="ECO:0007669"/>
    <property type="project" value="TreeGrafter"/>
</dbReference>
<dbReference type="OrthoDB" id="9802309at2"/>
<dbReference type="EMBL" id="JTJZ01000020">
    <property type="protein sequence ID" value="KHS52019.1"/>
    <property type="molecule type" value="Genomic_DNA"/>
</dbReference>
<keyword evidence="4 5" id="KW-0413">Isomerase</keyword>
<keyword evidence="9" id="KW-1185">Reference proteome</keyword>
<dbReference type="PATRIC" id="fig|1703.6.peg.2473"/>
<dbReference type="InterPro" id="IPR002501">
    <property type="entry name" value="PsdUridine_synth_N"/>
</dbReference>
<dbReference type="Gene3D" id="3.30.2350.10">
    <property type="entry name" value="Pseudouridine synthase"/>
    <property type="match status" value="1"/>
</dbReference>
<comment type="similarity">
    <text evidence="2 5">Belongs to the pseudouridine synthase TruB family. Type 1 subfamily.</text>
</comment>
<protein>
    <recommendedName>
        <fullName evidence="5">tRNA pseudouridine synthase B</fullName>
        <ecNumber evidence="5">5.4.99.25</ecNumber>
    </recommendedName>
    <alternativeName>
        <fullName evidence="5">tRNA pseudouridine(55) synthase</fullName>
        <shortName evidence="5">Psi55 synthase</shortName>
    </alternativeName>
    <alternativeName>
        <fullName evidence="5">tRNA pseudouridylate synthase</fullName>
    </alternativeName>
    <alternativeName>
        <fullName evidence="5">tRNA-uridine isomerase</fullName>
    </alternativeName>
</protein>
<keyword evidence="3 5" id="KW-0819">tRNA processing</keyword>
<evidence type="ECO:0000256" key="4">
    <source>
        <dbReference type="ARBA" id="ARBA00023235"/>
    </source>
</evidence>
<comment type="caution">
    <text evidence="8">The sequence shown here is derived from an EMBL/GenBank/DDBJ whole genome shotgun (WGS) entry which is preliminary data.</text>
</comment>
<dbReference type="InterPro" id="IPR020103">
    <property type="entry name" value="PsdUridine_synth_cat_dom_sf"/>
</dbReference>
<dbReference type="Proteomes" id="UP000031488">
    <property type="component" value="Unassembled WGS sequence"/>
</dbReference>
<evidence type="ECO:0000259" key="7">
    <source>
        <dbReference type="Pfam" id="PF16198"/>
    </source>
</evidence>
<gene>
    <name evidence="5" type="primary">truB</name>
    <name evidence="8" type="ORF">AE0388_2569</name>
</gene>
<dbReference type="HAMAP" id="MF_01080">
    <property type="entry name" value="TruB_bact"/>
    <property type="match status" value="1"/>
</dbReference>
<comment type="catalytic activity">
    <reaction evidence="1 5">
        <text>uridine(55) in tRNA = pseudouridine(55) in tRNA</text>
        <dbReference type="Rhea" id="RHEA:42532"/>
        <dbReference type="Rhea" id="RHEA-COMP:10101"/>
        <dbReference type="Rhea" id="RHEA-COMP:10102"/>
        <dbReference type="ChEBI" id="CHEBI:65314"/>
        <dbReference type="ChEBI" id="CHEBI:65315"/>
        <dbReference type="EC" id="5.4.99.25"/>
    </reaction>
</comment>
<evidence type="ECO:0000256" key="2">
    <source>
        <dbReference type="ARBA" id="ARBA00005642"/>
    </source>
</evidence>
<dbReference type="EC" id="5.4.99.25" evidence="5"/>
<dbReference type="NCBIfam" id="TIGR00431">
    <property type="entry name" value="TruB"/>
    <property type="match status" value="1"/>
</dbReference>
<feature type="active site" description="Nucleophile" evidence="5">
    <location>
        <position position="43"/>
    </location>
</feature>
<dbReference type="RefSeq" id="WP_039210915.1">
    <property type="nucleotide sequence ID" value="NZ_JTJZ01000020.1"/>
</dbReference>
<evidence type="ECO:0000256" key="5">
    <source>
        <dbReference type="HAMAP-Rule" id="MF_01080"/>
    </source>
</evidence>
<dbReference type="GO" id="GO:0160148">
    <property type="term" value="F:tRNA pseudouridine(55) synthase activity"/>
    <property type="evidence" value="ECO:0007669"/>
    <property type="project" value="UniProtKB-EC"/>
</dbReference>
<dbReference type="AlphaFoldDB" id="A0A0B9A086"/>
<dbReference type="Pfam" id="PF16198">
    <property type="entry name" value="TruB_C_2"/>
    <property type="match status" value="1"/>
</dbReference>
<organism evidence="8 9">
    <name type="scientific">Brevibacterium linens</name>
    <dbReference type="NCBI Taxonomy" id="1703"/>
    <lineage>
        <taxon>Bacteria</taxon>
        <taxon>Bacillati</taxon>
        <taxon>Actinomycetota</taxon>
        <taxon>Actinomycetes</taxon>
        <taxon>Micrococcales</taxon>
        <taxon>Brevibacteriaceae</taxon>
        <taxon>Brevibacterium</taxon>
    </lineage>
</organism>
<dbReference type="InterPro" id="IPR032819">
    <property type="entry name" value="TruB_C"/>
</dbReference>
<dbReference type="InterPro" id="IPR014780">
    <property type="entry name" value="tRNA_psdUridine_synth_TruB"/>
</dbReference>
<dbReference type="CDD" id="cd02573">
    <property type="entry name" value="PseudoU_synth_EcTruB"/>
    <property type="match status" value="1"/>
</dbReference>
<evidence type="ECO:0000313" key="8">
    <source>
        <dbReference type="EMBL" id="KHS52019.1"/>
    </source>
</evidence>
<accession>A0A0B9A086</accession>
<sequence>MSDSSPQGVLVCDKPQGLSSHGVVSRIRRWFGTKKVGHAGTLDPMATGVLVLGLGRGTKLLTYITGVSKTYFATIRLGSSTPTDDADSEPDRFADPADLARVDTAAIEAAVAKLRGPIDQVPSAVSAIKVDGKRSYARVRAGEDVELKARRVEVSAFEIIDIRFAAEDGHVDVDVEVDCSSGTYVRALARDIGTDLGVFGHLTALRRTRVGDFHIDQAVTLPEDLDVPSPALITLAEAARTLLPVVTVDAEQAKALMQGKTVADGDWHADTADAAVGADSDSTVPSAGAQGVDSANREVAVVCDDALVSVAEVRRNGGLKSLTAFAIDLA</sequence>
<comment type="function">
    <text evidence="5">Responsible for synthesis of pseudouridine from uracil-55 in the psi GC loop of transfer RNAs.</text>
</comment>